<evidence type="ECO:0000256" key="4">
    <source>
        <dbReference type="ARBA" id="ARBA00022737"/>
    </source>
</evidence>
<dbReference type="EMBL" id="OA882121">
    <property type="protein sequence ID" value="CAD7273031.1"/>
    <property type="molecule type" value="Genomic_DNA"/>
</dbReference>
<evidence type="ECO:0000313" key="11">
    <source>
        <dbReference type="Proteomes" id="UP000678499"/>
    </source>
</evidence>
<proteinExistence type="inferred from homology"/>
<evidence type="ECO:0000256" key="8">
    <source>
        <dbReference type="SAM" id="MobiDB-lite"/>
    </source>
</evidence>
<evidence type="ECO:0000256" key="6">
    <source>
        <dbReference type="ARBA" id="ARBA00023306"/>
    </source>
</evidence>
<dbReference type="InterPro" id="IPR033010">
    <property type="entry name" value="Cdc20/Fizzy"/>
</dbReference>
<dbReference type="PANTHER" id="PTHR19918:SF8">
    <property type="entry name" value="FI02843P"/>
    <property type="match status" value="1"/>
</dbReference>
<feature type="domain" description="CDC20/Fizzy WD40" evidence="9">
    <location>
        <begin position="212"/>
        <end position="508"/>
    </location>
</feature>
<keyword evidence="6" id="KW-0131">Cell cycle</keyword>
<gene>
    <name evidence="10" type="ORF">NMOB1V02_LOCUS939</name>
</gene>
<evidence type="ECO:0000256" key="2">
    <source>
        <dbReference type="ARBA" id="ARBA00022574"/>
    </source>
</evidence>
<evidence type="ECO:0000256" key="3">
    <source>
        <dbReference type="ARBA" id="ARBA00022618"/>
    </source>
</evidence>
<dbReference type="AlphaFoldDB" id="A0A7R9BD93"/>
<dbReference type="InterPro" id="IPR015943">
    <property type="entry name" value="WD40/YVTN_repeat-like_dom_sf"/>
</dbReference>
<dbReference type="InterPro" id="IPR036322">
    <property type="entry name" value="WD40_repeat_dom_sf"/>
</dbReference>
<dbReference type="InterPro" id="IPR001680">
    <property type="entry name" value="WD40_rpt"/>
</dbReference>
<dbReference type="Gene3D" id="2.130.10.10">
    <property type="entry name" value="YVTN repeat-like/Quinoprotein amine dehydrogenase"/>
    <property type="match status" value="1"/>
</dbReference>
<dbReference type="SMART" id="SM00320">
    <property type="entry name" value="WD40"/>
    <property type="match status" value="5"/>
</dbReference>
<dbReference type="GO" id="GO:0010997">
    <property type="term" value="F:anaphase-promoting complex binding"/>
    <property type="evidence" value="ECO:0007669"/>
    <property type="project" value="InterPro"/>
</dbReference>
<dbReference type="PROSITE" id="PS50082">
    <property type="entry name" value="WD_REPEATS_2"/>
    <property type="match status" value="2"/>
</dbReference>
<keyword evidence="2 7" id="KW-0853">WD repeat</keyword>
<keyword evidence="11" id="KW-1185">Reference proteome</keyword>
<dbReference type="GO" id="GO:0005680">
    <property type="term" value="C:anaphase-promoting complex"/>
    <property type="evidence" value="ECO:0007669"/>
    <property type="project" value="TreeGrafter"/>
</dbReference>
<organism evidence="10">
    <name type="scientific">Notodromas monacha</name>
    <dbReference type="NCBI Taxonomy" id="399045"/>
    <lineage>
        <taxon>Eukaryota</taxon>
        <taxon>Metazoa</taxon>
        <taxon>Ecdysozoa</taxon>
        <taxon>Arthropoda</taxon>
        <taxon>Crustacea</taxon>
        <taxon>Oligostraca</taxon>
        <taxon>Ostracoda</taxon>
        <taxon>Podocopa</taxon>
        <taxon>Podocopida</taxon>
        <taxon>Cypridocopina</taxon>
        <taxon>Cypridoidea</taxon>
        <taxon>Cyprididae</taxon>
        <taxon>Notodromas</taxon>
    </lineage>
</organism>
<feature type="region of interest" description="Disordered" evidence="8">
    <location>
        <begin position="126"/>
        <end position="148"/>
    </location>
</feature>
<dbReference type="Pfam" id="PF24807">
    <property type="entry name" value="WD40_CDC20-Fz"/>
    <property type="match status" value="1"/>
</dbReference>
<sequence>MSSLNYFQLENDLKQTVRMDAPLTKGPAPRWERLGMANASNSSLANVSGSVAGFNSSRSNIPKTPKDKSGKINKSASESKKMSSKKSKSGLTPGNDASKRTAFADRLIPVRTNSQFDVAHHNLMKSQPSAQENEGSDHEGEASEETTAHQRLLDDHLKVSDKERIFSYSVKPAAAPDDHINSLKVVYTQSSLPPSVHKAAGRFIATKPDRILDAPALVDDFYLHPIDWSKSNHVAVALSESVYVWNASTSEIFTLASLDAEESEDITATAVAWVAAGSHLAVGTSNGEVWLYDVAASRRVRRMRGHTSRVPCLSWNEYVISSGSGSGSIHHYDVRVPQFCVASLPEAHSGLEVCGLSWSPDKKYLASGGNDNTVKIWAAGETADGRSVDSDSEPVSIFTHHQAAVKALSWCPWRSYVLASGGGTNDRAIRIWNVDTQSQVSALAWSEEYHELVSAHGHSSNQIIIWKAPSLEKVARLEGHESRILDMALSPDSTTIVTAGADETLRIWKCFAVDEQRKKAKAKKDTQAKGGRSAFQQLMR</sequence>
<keyword evidence="3" id="KW-0132">Cell division</keyword>
<protein>
    <recommendedName>
        <fullName evidence="9">CDC20/Fizzy WD40 domain-containing protein</fullName>
    </recommendedName>
</protein>
<evidence type="ECO:0000256" key="1">
    <source>
        <dbReference type="ARBA" id="ARBA00006445"/>
    </source>
</evidence>
<dbReference type="SUPFAM" id="SSF50978">
    <property type="entry name" value="WD40 repeat-like"/>
    <property type="match status" value="1"/>
</dbReference>
<dbReference type="PANTHER" id="PTHR19918">
    <property type="entry name" value="CELL DIVISION CYCLE 20 CDC20 FIZZY -RELATED"/>
    <property type="match status" value="1"/>
</dbReference>
<dbReference type="InterPro" id="IPR056150">
    <property type="entry name" value="WD40_CDC20-Fz"/>
</dbReference>
<comment type="similarity">
    <text evidence="1">Belongs to the WD repeat CDC20/Fizzy family.</text>
</comment>
<dbReference type="Proteomes" id="UP000678499">
    <property type="component" value="Unassembled WGS sequence"/>
</dbReference>
<accession>A0A7R9BD93</accession>
<evidence type="ECO:0000256" key="7">
    <source>
        <dbReference type="PROSITE-ProRule" id="PRU00221"/>
    </source>
</evidence>
<dbReference type="GO" id="GO:0031145">
    <property type="term" value="P:anaphase-promoting complex-dependent catabolic process"/>
    <property type="evidence" value="ECO:0007669"/>
    <property type="project" value="TreeGrafter"/>
</dbReference>
<feature type="region of interest" description="Disordered" evidence="8">
    <location>
        <begin position="519"/>
        <end position="540"/>
    </location>
</feature>
<evidence type="ECO:0000259" key="9">
    <source>
        <dbReference type="Pfam" id="PF24807"/>
    </source>
</evidence>
<evidence type="ECO:0000313" key="10">
    <source>
        <dbReference type="EMBL" id="CAD7273031.1"/>
    </source>
</evidence>
<dbReference type="GO" id="GO:1990757">
    <property type="term" value="F:ubiquitin ligase activator activity"/>
    <property type="evidence" value="ECO:0007669"/>
    <property type="project" value="TreeGrafter"/>
</dbReference>
<evidence type="ECO:0000256" key="5">
    <source>
        <dbReference type="ARBA" id="ARBA00022776"/>
    </source>
</evidence>
<keyword evidence="4" id="KW-0677">Repeat</keyword>
<reference evidence="10" key="1">
    <citation type="submission" date="2020-11" db="EMBL/GenBank/DDBJ databases">
        <authorList>
            <person name="Tran Van P."/>
        </authorList>
    </citation>
    <scope>NUCLEOTIDE SEQUENCE</scope>
</reference>
<keyword evidence="5" id="KW-0498">Mitosis</keyword>
<dbReference type="PROSITE" id="PS50294">
    <property type="entry name" value="WD_REPEATS_REGION"/>
    <property type="match status" value="2"/>
</dbReference>
<name>A0A7R9BD93_9CRUS</name>
<dbReference type="GO" id="GO:1905786">
    <property type="term" value="P:positive regulation of anaphase-promoting complex-dependent catabolic process"/>
    <property type="evidence" value="ECO:0007669"/>
    <property type="project" value="TreeGrafter"/>
</dbReference>
<feature type="repeat" description="WD" evidence="7">
    <location>
        <begin position="477"/>
        <end position="509"/>
    </location>
</feature>
<feature type="compositionally biased region" description="Basic and acidic residues" evidence="8">
    <location>
        <begin position="135"/>
        <end position="148"/>
    </location>
</feature>
<dbReference type="EMBL" id="CAJPEX010000084">
    <property type="protein sequence ID" value="CAG0913183.1"/>
    <property type="molecule type" value="Genomic_DNA"/>
</dbReference>
<feature type="repeat" description="WD" evidence="7">
    <location>
        <begin position="353"/>
        <end position="377"/>
    </location>
</feature>
<dbReference type="OrthoDB" id="10263272at2759"/>
<feature type="region of interest" description="Disordered" evidence="8">
    <location>
        <begin position="53"/>
        <end position="100"/>
    </location>
</feature>
<dbReference type="GO" id="GO:0051301">
    <property type="term" value="P:cell division"/>
    <property type="evidence" value="ECO:0007669"/>
    <property type="project" value="UniProtKB-KW"/>
</dbReference>